<evidence type="ECO:0000313" key="20">
    <source>
        <dbReference type="EMBL" id="PVZ99074.1"/>
    </source>
</evidence>
<evidence type="ECO:0000256" key="4">
    <source>
        <dbReference type="ARBA" id="ARBA00022485"/>
    </source>
</evidence>
<dbReference type="GO" id="GO:0030488">
    <property type="term" value="P:tRNA methylation"/>
    <property type="evidence" value="ECO:0007669"/>
    <property type="project" value="InterPro"/>
</dbReference>
<keyword evidence="16" id="KW-0411">Iron-sulfur</keyword>
<evidence type="ECO:0000313" key="19">
    <source>
        <dbReference type="EMBL" id="PVZ96780.1"/>
    </source>
</evidence>
<evidence type="ECO:0000256" key="9">
    <source>
        <dbReference type="ARBA" id="ARBA00022691"/>
    </source>
</evidence>
<sequence length="454" mass="51380">MGIVGNNYVEKRGKLARLYYLYEVTTALYMLEPWEKFIVSHRFKPNAISFYNYSKSVATEIPVYTEPKINLVGLNPKQIYEVASRIDPKINKFVGNQIYQWIYKKGCLEFDNMANLSLELRKKLGNSCIISYGNVRESQLSVDGTRKLLLEYKSEKKKACNTVDNGNVNDTSEEKLVLGYKENPGDLVETVYIPEVDRGTLCVSSQVGCALNCKFCHTGTQKFMRNLTSSEILGQYMQVAYYMADFDRKENERRKITNLVFMGQGEPLLNYRNLKAAISLLTCKDGIAFPTNKITVSTSGIVPLIEKVATELQVQLAISLHATEDGLRNKLMPINKQYPIKELIKSIRAFCSKSSDKNNRVTFEYVMLDGINDFPGDAVRLSKLIKGIKSHVNLIPFNPWPGTEFKASKKAKINAFYETLSNQDVSCSIRKPRGQDIFAACGQLKSNSLSKQWA</sequence>
<dbReference type="FunFam" id="3.20.20.70:FF:000014">
    <property type="entry name" value="Probable dual-specificity RNA methyltransferase RlmN"/>
    <property type="match status" value="1"/>
</dbReference>
<evidence type="ECO:0000256" key="14">
    <source>
        <dbReference type="ARBA" id="ARBA00022989"/>
    </source>
</evidence>
<evidence type="ECO:0000256" key="1">
    <source>
        <dbReference type="ARBA" id="ARBA00001966"/>
    </source>
</evidence>
<comment type="caution">
    <text evidence="20">The sequence shown here is derived from an EMBL/GenBank/DDBJ whole genome shotgun (WGS) entry which is preliminary data.</text>
</comment>
<dbReference type="GO" id="GO:0070475">
    <property type="term" value="P:rRNA base methylation"/>
    <property type="evidence" value="ECO:0007669"/>
    <property type="project" value="InterPro"/>
</dbReference>
<dbReference type="InterPro" id="IPR027492">
    <property type="entry name" value="RNA_MTrfase_RlmN"/>
</dbReference>
<dbReference type="InterPro" id="IPR004383">
    <property type="entry name" value="rRNA_lsu_MTrfase_RlmN/Cfr"/>
</dbReference>
<evidence type="ECO:0000256" key="8">
    <source>
        <dbReference type="ARBA" id="ARBA00022679"/>
    </source>
</evidence>
<dbReference type="SUPFAM" id="SSF102114">
    <property type="entry name" value="Radical SAM enzymes"/>
    <property type="match status" value="1"/>
</dbReference>
<keyword evidence="5" id="KW-0963">Cytoplasm</keyword>
<dbReference type="GO" id="GO:0051539">
    <property type="term" value="F:4 iron, 4 sulfur cluster binding"/>
    <property type="evidence" value="ECO:0007669"/>
    <property type="project" value="UniProtKB-KW"/>
</dbReference>
<dbReference type="SFLD" id="SFLDG01062">
    <property type="entry name" value="methyltransferase_(Class_A)"/>
    <property type="match status" value="1"/>
</dbReference>
<evidence type="ECO:0000256" key="5">
    <source>
        <dbReference type="ARBA" id="ARBA00022490"/>
    </source>
</evidence>
<keyword evidence="6" id="KW-0698">rRNA processing</keyword>
<feature type="domain" description="Radical SAM core" evidence="18">
    <location>
        <begin position="195"/>
        <end position="436"/>
    </location>
</feature>
<keyword evidence="7" id="KW-0489">Methyltransferase</keyword>
<protein>
    <recommendedName>
        <fullName evidence="18">Radical SAM core domain-containing protein</fullName>
    </recommendedName>
</protein>
<keyword evidence="11" id="KW-0819">tRNA processing</keyword>
<dbReference type="PANTHER" id="PTHR30544:SF5">
    <property type="entry name" value="RADICAL SAM CORE DOMAIN-CONTAINING PROTEIN"/>
    <property type="match status" value="1"/>
</dbReference>
<dbReference type="InterPro" id="IPR007197">
    <property type="entry name" value="rSAM"/>
</dbReference>
<dbReference type="PANTHER" id="PTHR30544">
    <property type="entry name" value="23S RRNA METHYLTRANSFERASE"/>
    <property type="match status" value="1"/>
</dbReference>
<keyword evidence="21" id="KW-1185">Reference proteome</keyword>
<evidence type="ECO:0000256" key="13">
    <source>
        <dbReference type="ARBA" id="ARBA00022824"/>
    </source>
</evidence>
<dbReference type="Proteomes" id="UP000245591">
    <property type="component" value="Unassembled WGS sequence"/>
</dbReference>
<reference evidence="20 21" key="1">
    <citation type="journal article" date="2018" name="MBio">
        <title>Comparative Genomics Reveals the Core Gene Toolbox for the Fungus-Insect Symbiosis.</title>
        <authorList>
            <person name="Wang Y."/>
            <person name="Stata M."/>
            <person name="Wang W."/>
            <person name="Stajich J.E."/>
            <person name="White M.M."/>
            <person name="Moncalvo J.M."/>
        </authorList>
    </citation>
    <scope>NUCLEOTIDE SEQUENCE [LARGE SCALE GENOMIC DNA]</scope>
    <source>
        <strain evidence="20 21">AUS-126-30</strain>
    </source>
</reference>
<dbReference type="GO" id="GO:0046872">
    <property type="term" value="F:metal ion binding"/>
    <property type="evidence" value="ECO:0007669"/>
    <property type="project" value="UniProtKB-KW"/>
</dbReference>
<comment type="cofactor">
    <cofactor evidence="1">
        <name>[4Fe-4S] cluster</name>
        <dbReference type="ChEBI" id="CHEBI:49883"/>
    </cofactor>
</comment>
<dbReference type="GO" id="GO:0008173">
    <property type="term" value="F:RNA methyltransferase activity"/>
    <property type="evidence" value="ECO:0007669"/>
    <property type="project" value="InterPro"/>
</dbReference>
<dbReference type="CDD" id="cd01335">
    <property type="entry name" value="Radical_SAM"/>
    <property type="match status" value="1"/>
</dbReference>
<dbReference type="AlphaFoldDB" id="A0A2U1J204"/>
<dbReference type="InterPro" id="IPR024512">
    <property type="entry name" value="Ser_palmitoyltrfase_ssu-like"/>
</dbReference>
<keyword evidence="12" id="KW-0479">Metal-binding</keyword>
<evidence type="ECO:0000259" key="18">
    <source>
        <dbReference type="PROSITE" id="PS51918"/>
    </source>
</evidence>
<keyword evidence="8" id="KW-0808">Transferase</keyword>
<dbReference type="Gene3D" id="1.10.150.530">
    <property type="match status" value="1"/>
</dbReference>
<evidence type="ECO:0000256" key="10">
    <source>
        <dbReference type="ARBA" id="ARBA00022692"/>
    </source>
</evidence>
<keyword evidence="10" id="KW-0812">Transmembrane</keyword>
<evidence type="ECO:0000256" key="7">
    <source>
        <dbReference type="ARBA" id="ARBA00022603"/>
    </source>
</evidence>
<keyword evidence="13" id="KW-0256">Endoplasmic reticulum</keyword>
<keyword evidence="15" id="KW-0408">Iron</keyword>
<dbReference type="EMBL" id="MBFU01001127">
    <property type="protein sequence ID" value="PVZ96780.1"/>
    <property type="molecule type" value="Genomic_DNA"/>
</dbReference>
<evidence type="ECO:0000256" key="17">
    <source>
        <dbReference type="ARBA" id="ARBA00023136"/>
    </source>
</evidence>
<dbReference type="Gene3D" id="3.20.20.70">
    <property type="entry name" value="Aldolase class I"/>
    <property type="match status" value="1"/>
</dbReference>
<evidence type="ECO:0000256" key="2">
    <source>
        <dbReference type="ARBA" id="ARBA00004477"/>
    </source>
</evidence>
<dbReference type="Pfam" id="PF04055">
    <property type="entry name" value="Radical_SAM"/>
    <property type="match status" value="1"/>
</dbReference>
<keyword evidence="4" id="KW-0004">4Fe-4S</keyword>
<evidence type="ECO:0000256" key="3">
    <source>
        <dbReference type="ARBA" id="ARBA00004496"/>
    </source>
</evidence>
<dbReference type="InterPro" id="IPR048641">
    <property type="entry name" value="RlmN_N"/>
</dbReference>
<accession>A0A2U1J204</accession>
<dbReference type="HAMAP" id="MF_01849">
    <property type="entry name" value="RNA_methyltr_RlmN"/>
    <property type="match status" value="1"/>
</dbReference>
<keyword evidence="9" id="KW-0949">S-adenosyl-L-methionine</keyword>
<gene>
    <name evidence="20" type="ORF">BB558_004914</name>
    <name evidence="19" type="ORF">BB558_007269</name>
</gene>
<name>A0A2U1J204_SMIAN</name>
<evidence type="ECO:0000256" key="6">
    <source>
        <dbReference type="ARBA" id="ARBA00022552"/>
    </source>
</evidence>
<keyword evidence="17" id="KW-0472">Membrane</keyword>
<dbReference type="PROSITE" id="PS51918">
    <property type="entry name" value="RADICAL_SAM"/>
    <property type="match status" value="1"/>
</dbReference>
<evidence type="ECO:0000256" key="12">
    <source>
        <dbReference type="ARBA" id="ARBA00022723"/>
    </source>
</evidence>
<dbReference type="EMBL" id="MBFU01000482">
    <property type="protein sequence ID" value="PVZ99074.1"/>
    <property type="molecule type" value="Genomic_DNA"/>
</dbReference>
<dbReference type="Pfam" id="PF21016">
    <property type="entry name" value="RlmN_N"/>
    <property type="match status" value="1"/>
</dbReference>
<dbReference type="GO" id="GO:0005789">
    <property type="term" value="C:endoplasmic reticulum membrane"/>
    <property type="evidence" value="ECO:0007669"/>
    <property type="project" value="UniProtKB-SubCell"/>
</dbReference>
<evidence type="ECO:0000313" key="21">
    <source>
        <dbReference type="Proteomes" id="UP000245591"/>
    </source>
</evidence>
<dbReference type="InterPro" id="IPR040072">
    <property type="entry name" value="Methyltransferase_A"/>
</dbReference>
<dbReference type="InterPro" id="IPR013785">
    <property type="entry name" value="Aldolase_TIM"/>
</dbReference>
<dbReference type="NCBIfam" id="TIGR00048">
    <property type="entry name" value="rRNA_mod_RlmN"/>
    <property type="match status" value="1"/>
</dbReference>
<dbReference type="InterPro" id="IPR058240">
    <property type="entry name" value="rSAM_sf"/>
</dbReference>
<keyword evidence="14" id="KW-1133">Transmembrane helix</keyword>
<evidence type="ECO:0000256" key="15">
    <source>
        <dbReference type="ARBA" id="ARBA00023004"/>
    </source>
</evidence>
<evidence type="ECO:0000256" key="16">
    <source>
        <dbReference type="ARBA" id="ARBA00023014"/>
    </source>
</evidence>
<dbReference type="SFLD" id="SFLDS00029">
    <property type="entry name" value="Radical_SAM"/>
    <property type="match status" value="1"/>
</dbReference>
<comment type="subcellular location">
    <subcellularLocation>
        <location evidence="3">Cytoplasm</location>
    </subcellularLocation>
    <subcellularLocation>
        <location evidence="2">Endoplasmic reticulum membrane</location>
        <topology evidence="2">Multi-pass membrane protein</topology>
    </subcellularLocation>
</comment>
<dbReference type="Pfam" id="PF11779">
    <property type="entry name" value="SPT_ssu-like"/>
    <property type="match status" value="1"/>
</dbReference>
<proteinExistence type="inferred from homology"/>
<organism evidence="20 21">
    <name type="scientific">Smittium angustum</name>
    <dbReference type="NCBI Taxonomy" id="133377"/>
    <lineage>
        <taxon>Eukaryota</taxon>
        <taxon>Fungi</taxon>
        <taxon>Fungi incertae sedis</taxon>
        <taxon>Zoopagomycota</taxon>
        <taxon>Kickxellomycotina</taxon>
        <taxon>Harpellomycetes</taxon>
        <taxon>Harpellales</taxon>
        <taxon>Legeriomycetaceae</taxon>
        <taxon>Smittium</taxon>
    </lineage>
</organism>
<evidence type="ECO:0000256" key="11">
    <source>
        <dbReference type="ARBA" id="ARBA00022694"/>
    </source>
</evidence>
<dbReference type="SFLD" id="SFLDF00275">
    <property type="entry name" value="adenosine_C2_methyltransferase"/>
    <property type="match status" value="1"/>
</dbReference>